<dbReference type="OrthoDB" id="8185744at2759"/>
<protein>
    <submittedName>
        <fullName evidence="1">Uncharacterized protein</fullName>
    </submittedName>
</protein>
<evidence type="ECO:0000313" key="1">
    <source>
        <dbReference type="EMBL" id="KOC68402.1"/>
    </source>
</evidence>
<accession>A0A0L7RBT6</accession>
<name>A0A0L7RBT6_9HYME</name>
<reference evidence="1 2" key="1">
    <citation type="submission" date="2015-07" db="EMBL/GenBank/DDBJ databases">
        <title>The genome of Habropoda laboriosa.</title>
        <authorList>
            <person name="Pan H."/>
            <person name="Kapheim K."/>
        </authorList>
    </citation>
    <scope>NUCLEOTIDE SEQUENCE [LARGE SCALE GENOMIC DNA]</scope>
    <source>
        <strain evidence="1">0110345459</strain>
    </source>
</reference>
<evidence type="ECO:0000313" key="2">
    <source>
        <dbReference type="Proteomes" id="UP000053825"/>
    </source>
</evidence>
<dbReference type="EMBL" id="KQ414617">
    <property type="protein sequence ID" value="KOC68402.1"/>
    <property type="molecule type" value="Genomic_DNA"/>
</dbReference>
<dbReference type="Proteomes" id="UP000053825">
    <property type="component" value="Unassembled WGS sequence"/>
</dbReference>
<keyword evidence="2" id="KW-1185">Reference proteome</keyword>
<sequence length="100" mass="11671">MYCNNISLSTKLGEYQQTVKKLESDLVDMQIEDLYPQKILNKYDKYLEMAGELAELNQCLRQYGDLPPNLLHAKALVEVKQKEYHALVKTLLEKTDYCLE</sequence>
<gene>
    <name evidence="1" type="ORF">WH47_03560</name>
</gene>
<dbReference type="AlphaFoldDB" id="A0A0L7RBT6"/>
<organism evidence="1 2">
    <name type="scientific">Habropoda laboriosa</name>
    <dbReference type="NCBI Taxonomy" id="597456"/>
    <lineage>
        <taxon>Eukaryota</taxon>
        <taxon>Metazoa</taxon>
        <taxon>Ecdysozoa</taxon>
        <taxon>Arthropoda</taxon>
        <taxon>Hexapoda</taxon>
        <taxon>Insecta</taxon>
        <taxon>Pterygota</taxon>
        <taxon>Neoptera</taxon>
        <taxon>Endopterygota</taxon>
        <taxon>Hymenoptera</taxon>
        <taxon>Apocrita</taxon>
        <taxon>Aculeata</taxon>
        <taxon>Apoidea</taxon>
        <taxon>Anthophila</taxon>
        <taxon>Apidae</taxon>
        <taxon>Habropoda</taxon>
    </lineage>
</organism>
<proteinExistence type="predicted"/>